<dbReference type="SUPFAM" id="SSF48371">
    <property type="entry name" value="ARM repeat"/>
    <property type="match status" value="1"/>
</dbReference>
<gene>
    <name evidence="3" type="ORF">EJB05_25377</name>
</gene>
<dbReference type="InterPro" id="IPR016024">
    <property type="entry name" value="ARM-type_fold"/>
</dbReference>
<feature type="compositionally biased region" description="Pro residues" evidence="2">
    <location>
        <begin position="32"/>
        <end position="48"/>
    </location>
</feature>
<feature type="non-terminal residue" evidence="3">
    <location>
        <position position="1"/>
    </location>
</feature>
<dbReference type="InterPro" id="IPR044952">
    <property type="entry name" value="SUV2"/>
</dbReference>
<evidence type="ECO:0000256" key="1">
    <source>
        <dbReference type="SAM" id="Coils"/>
    </source>
</evidence>
<feature type="region of interest" description="Disordered" evidence="2">
    <location>
        <begin position="812"/>
        <end position="831"/>
    </location>
</feature>
<dbReference type="Proteomes" id="UP000324897">
    <property type="component" value="Chromosome 1"/>
</dbReference>
<organism evidence="3 4">
    <name type="scientific">Eragrostis curvula</name>
    <name type="common">weeping love grass</name>
    <dbReference type="NCBI Taxonomy" id="38414"/>
    <lineage>
        <taxon>Eukaryota</taxon>
        <taxon>Viridiplantae</taxon>
        <taxon>Streptophyta</taxon>
        <taxon>Embryophyta</taxon>
        <taxon>Tracheophyta</taxon>
        <taxon>Spermatophyta</taxon>
        <taxon>Magnoliopsida</taxon>
        <taxon>Liliopsida</taxon>
        <taxon>Poales</taxon>
        <taxon>Poaceae</taxon>
        <taxon>PACMAD clade</taxon>
        <taxon>Chloridoideae</taxon>
        <taxon>Eragrostideae</taxon>
        <taxon>Eragrostidinae</taxon>
        <taxon>Eragrostis</taxon>
    </lineage>
</organism>
<keyword evidence="1" id="KW-0175">Coiled coil</keyword>
<reference evidence="3 4" key="1">
    <citation type="journal article" date="2019" name="Sci. Rep.">
        <title>A high-quality genome of Eragrostis curvula grass provides insights into Poaceae evolution and supports new strategies to enhance forage quality.</title>
        <authorList>
            <person name="Carballo J."/>
            <person name="Santos B.A.C.M."/>
            <person name="Zappacosta D."/>
            <person name="Garbus I."/>
            <person name="Selva J.P."/>
            <person name="Gallo C.A."/>
            <person name="Diaz A."/>
            <person name="Albertini E."/>
            <person name="Caccamo M."/>
            <person name="Echenique V."/>
        </authorList>
    </citation>
    <scope>NUCLEOTIDE SEQUENCE [LARGE SCALE GENOMIC DNA]</scope>
    <source>
        <strain evidence="4">cv. Victoria</strain>
        <tissue evidence="3">Leaf</tissue>
    </source>
</reference>
<feature type="compositionally biased region" description="Low complexity" evidence="2">
    <location>
        <begin position="112"/>
        <end position="124"/>
    </location>
</feature>
<evidence type="ECO:0000313" key="3">
    <source>
        <dbReference type="EMBL" id="TVU33552.1"/>
    </source>
</evidence>
<dbReference type="GO" id="GO:0006974">
    <property type="term" value="P:DNA damage response"/>
    <property type="evidence" value="ECO:0007669"/>
    <property type="project" value="InterPro"/>
</dbReference>
<keyword evidence="4" id="KW-1185">Reference proteome</keyword>
<dbReference type="PANTHER" id="PTHR35761">
    <property type="entry name" value="ATR INTERACTING PROTEIN"/>
    <property type="match status" value="1"/>
</dbReference>
<evidence type="ECO:0000256" key="2">
    <source>
        <dbReference type="SAM" id="MobiDB-lite"/>
    </source>
</evidence>
<dbReference type="OrthoDB" id="645074at2759"/>
<protein>
    <submittedName>
        <fullName evidence="3">Uncharacterized protein</fullName>
    </submittedName>
</protein>
<name>A0A5J9VBA1_9POAL</name>
<comment type="caution">
    <text evidence="3">The sequence shown here is derived from an EMBL/GenBank/DDBJ whole genome shotgun (WGS) entry which is preliminary data.</text>
</comment>
<feature type="region of interest" description="Disordered" evidence="2">
    <location>
        <begin position="84"/>
        <end position="138"/>
    </location>
</feature>
<sequence>MDGGLDDEWDNEDFLAELFHKTDEAVASRNPNPTPAPTPATAPAPAPAHDPVAAAPISCLPAAPASVSYLPASSASVSYLPAASAASHPSPAPHFSPPRELTQRPPLPLPPAASCDSDAVAVDPGFSPPRELSQRPAAEESHCAIVAVPGPTFGDRIMGTGGNACAKREREARELEKLKREYNRVSKQMNDLKNECSELRKERTKKDTQIRAQEMEIQNLKKANMGFSGKYVCHGGMNIDHSVHVPANGTLHAAGMNIDHSVHVPANGTLHAAGAWAMTRADKSNGKVKEAHSLQEDLCLEQRHQTDLPEALELRQHTMIDNTTNAYGGVNTEETANLERRSVQCMEIKAIGVQTDSTWNSEHLEHKKVLPERISSNLCALWGRPTNSLSGRNLISKIIVSCSEEILALLQCTRLPDKSDTSSEPRSSLNDAISQLYDIFVKMSNEKIPIQTFLEALLNLCSFENDAIVGRTLRILQRILQHLLHHGTESNERKNVSVEPYVDVHMENEHKDSSTSLIRPGAEDLLRRRKMSLPFTFWSSVFTLMLQVGVNYSEESIRVDALSIMILIVRTTEPIEEREKFEFTSVMERLHQLLRKDNGLPVKKHSVRLLFLLLNCPVMLKLLCSGGKDGSGLMESEGSERDRTKRAISSVLEDLSECLTCEATCSQGIELCRLIIILLAYIASSGKLGYEVLIGSVANRGASFLELIMEVLSSQMQYETQEFLKERCLLMREALILLNRLASHANFSKPTLEVLTGSKLCATLTIDVANRLPHSQMGSDLAELAQKFRSRVYAFLEEKPLTADGSNPNASFKGYKFQEQQNSSVNHSNLR</sequence>
<dbReference type="EMBL" id="RWGY01000011">
    <property type="protein sequence ID" value="TVU33552.1"/>
    <property type="molecule type" value="Genomic_DNA"/>
</dbReference>
<dbReference type="PANTHER" id="PTHR35761:SF1">
    <property type="entry name" value="PROTEIN SENSITIVE TO UV 2"/>
    <property type="match status" value="1"/>
</dbReference>
<proteinExistence type="predicted"/>
<feature type="coiled-coil region" evidence="1">
    <location>
        <begin position="165"/>
        <end position="209"/>
    </location>
</feature>
<feature type="region of interest" description="Disordered" evidence="2">
    <location>
        <begin position="19"/>
        <end position="52"/>
    </location>
</feature>
<accession>A0A5J9VBA1</accession>
<evidence type="ECO:0000313" key="4">
    <source>
        <dbReference type="Proteomes" id="UP000324897"/>
    </source>
</evidence>
<feature type="compositionally biased region" description="Polar residues" evidence="2">
    <location>
        <begin position="818"/>
        <end position="831"/>
    </location>
</feature>
<dbReference type="AlphaFoldDB" id="A0A5J9VBA1"/>
<dbReference type="Gramene" id="TVU33552">
    <property type="protein sequence ID" value="TVU33552"/>
    <property type="gene ID" value="EJB05_25377"/>
</dbReference>